<keyword evidence="4" id="KW-1185">Reference proteome</keyword>
<dbReference type="SUPFAM" id="SSF52540">
    <property type="entry name" value="P-loop containing nucleoside triphosphate hydrolases"/>
    <property type="match status" value="1"/>
</dbReference>
<sequence length="417" mass="45777">MNSLFTRHLLPQATDLLDAFPAVVMQGARQVGKSTLAAMVAEGRPHVSVSFDDDDVRESAKLDPRAFVRQAGEGLLVIDEVQRSPEILLAIKSAIDADRSPGRFLLTGSSDLLRLSRSPDSLAGRAVTLDLHGLSQGEIRGEAEDFARWVRAADGSLAGSRPGWPREAYIDAVMKGGYPEIQRLAERHHRTWFDSYLDRLLTRDVGDVSRGLSTDRLAAVLRLVAANQGGELVQARLADELSMPRSGVSAYLAALSTMYLTHDLPPWRANLTKREVGRRKVSVADSGLATRLTRLRAAQLAQVRSAEVLGAQLEAFVVAQLLAQRGWSAEDFEVFHFRDRDGLEVDVVMEFDDGRVFLLEVKASSTLRADHSKGIRALAERLGPRFLGGAVLGLIPESRQLAERIWGLPVSALWEHP</sequence>
<feature type="domain" description="AAA" evidence="1">
    <location>
        <begin position="21"/>
        <end position="139"/>
    </location>
</feature>
<dbReference type="PANTHER" id="PTHR43566:SF2">
    <property type="entry name" value="DUF4143 DOMAIN-CONTAINING PROTEIN"/>
    <property type="match status" value="1"/>
</dbReference>
<evidence type="ECO:0000259" key="2">
    <source>
        <dbReference type="Pfam" id="PF13635"/>
    </source>
</evidence>
<evidence type="ECO:0000313" key="3">
    <source>
        <dbReference type="EMBL" id="MBB5832900.1"/>
    </source>
</evidence>
<dbReference type="Pfam" id="PF13173">
    <property type="entry name" value="AAA_14"/>
    <property type="match status" value="1"/>
</dbReference>
<dbReference type="InterPro" id="IPR025420">
    <property type="entry name" value="DUF4143"/>
</dbReference>
<comment type="caution">
    <text evidence="3">The sequence shown here is derived from an EMBL/GenBank/DDBJ whole genome shotgun (WGS) entry which is preliminary data.</text>
</comment>
<organism evidence="3 4">
    <name type="scientific">Brachybacterium aquaticum</name>
    <dbReference type="NCBI Taxonomy" id="1432564"/>
    <lineage>
        <taxon>Bacteria</taxon>
        <taxon>Bacillati</taxon>
        <taxon>Actinomycetota</taxon>
        <taxon>Actinomycetes</taxon>
        <taxon>Micrococcales</taxon>
        <taxon>Dermabacteraceae</taxon>
        <taxon>Brachybacterium</taxon>
    </lineage>
</organism>
<evidence type="ECO:0000259" key="1">
    <source>
        <dbReference type="Pfam" id="PF13173"/>
    </source>
</evidence>
<dbReference type="AlphaFoldDB" id="A0A841AHZ2"/>
<accession>A0A841AHZ2</accession>
<dbReference type="InterPro" id="IPR027417">
    <property type="entry name" value="P-loop_NTPase"/>
</dbReference>
<gene>
    <name evidence="3" type="ORF">HNR70_002713</name>
</gene>
<dbReference type="Proteomes" id="UP000588158">
    <property type="component" value="Unassembled WGS sequence"/>
</dbReference>
<name>A0A841AHZ2_9MICO</name>
<evidence type="ECO:0000313" key="4">
    <source>
        <dbReference type="Proteomes" id="UP000588158"/>
    </source>
</evidence>
<proteinExistence type="predicted"/>
<protein>
    <submittedName>
        <fullName evidence="3">Putative AAA+ superfamily ATPase</fullName>
    </submittedName>
</protein>
<reference evidence="3 4" key="1">
    <citation type="submission" date="2020-08" db="EMBL/GenBank/DDBJ databases">
        <title>Sequencing the genomes of 1000 actinobacteria strains.</title>
        <authorList>
            <person name="Klenk H.-P."/>
        </authorList>
    </citation>
    <scope>NUCLEOTIDE SEQUENCE [LARGE SCALE GENOMIC DNA]</scope>
    <source>
        <strain evidence="3 4">DSM 28796</strain>
    </source>
</reference>
<dbReference type="InterPro" id="IPR041682">
    <property type="entry name" value="AAA_14"/>
</dbReference>
<feature type="domain" description="DUF4143" evidence="2">
    <location>
        <begin position="203"/>
        <end position="364"/>
    </location>
</feature>
<dbReference type="RefSeq" id="WP_184326151.1">
    <property type="nucleotide sequence ID" value="NZ_JACHLZ010000001.1"/>
</dbReference>
<dbReference type="PANTHER" id="PTHR43566">
    <property type="entry name" value="CONSERVED PROTEIN"/>
    <property type="match status" value="1"/>
</dbReference>
<dbReference type="Pfam" id="PF13635">
    <property type="entry name" value="DUF4143"/>
    <property type="match status" value="1"/>
</dbReference>
<dbReference type="EMBL" id="JACHLZ010000001">
    <property type="protein sequence ID" value="MBB5832900.1"/>
    <property type="molecule type" value="Genomic_DNA"/>
</dbReference>